<gene>
    <name evidence="2" type="ORF">ACD_2C00262G0001</name>
</gene>
<evidence type="ECO:0000259" key="1">
    <source>
        <dbReference type="Pfam" id="PF04480"/>
    </source>
</evidence>
<reference evidence="2" key="1">
    <citation type="journal article" date="2012" name="Science">
        <title>Fermentation, hydrogen, and sulfur metabolism in multiple uncultivated bacterial phyla.</title>
        <authorList>
            <person name="Wrighton K.C."/>
            <person name="Thomas B.C."/>
            <person name="Sharon I."/>
            <person name="Miller C.S."/>
            <person name="Castelle C.J."/>
            <person name="VerBerkmoes N.C."/>
            <person name="Wilkins M.J."/>
            <person name="Hettich R.L."/>
            <person name="Lipton M.S."/>
            <person name="Williams K.H."/>
            <person name="Long P.E."/>
            <person name="Banfield J.F."/>
        </authorList>
    </citation>
    <scope>NUCLEOTIDE SEQUENCE [LARGE SCALE GENOMIC DNA]</scope>
</reference>
<protein>
    <recommendedName>
        <fullName evidence="1">DUF559 domain-containing protein</fullName>
    </recommendedName>
</protein>
<dbReference type="CDD" id="cd01038">
    <property type="entry name" value="Endonuclease_DUF559"/>
    <property type="match status" value="1"/>
</dbReference>
<accession>K2G142</accession>
<sequence length="133" mass="16629">MSNFHRKPEYIKNLSRDLRKIQTESEKLLWERLRWKKLDYLKFLRQKPIFAYRQNNWLGRFYIADFYCHSLRLIIEVDWKIHNNKTRREYDRLRDEILKNNSYKILRFTNDDVSYGIDNIINEILRFKNSILP</sequence>
<dbReference type="SUPFAM" id="SSF52980">
    <property type="entry name" value="Restriction endonuclease-like"/>
    <property type="match status" value="1"/>
</dbReference>
<dbReference type="PANTHER" id="PTHR38590:SF1">
    <property type="entry name" value="BLL0828 PROTEIN"/>
    <property type="match status" value="1"/>
</dbReference>
<feature type="domain" description="DUF559" evidence="1">
    <location>
        <begin position="11"/>
        <end position="126"/>
    </location>
</feature>
<dbReference type="InterPro" id="IPR011335">
    <property type="entry name" value="Restrct_endonuc-II-like"/>
</dbReference>
<dbReference type="Pfam" id="PF04480">
    <property type="entry name" value="DUF559"/>
    <property type="match status" value="1"/>
</dbReference>
<proteinExistence type="predicted"/>
<dbReference type="Gene3D" id="3.40.960.10">
    <property type="entry name" value="VSR Endonuclease"/>
    <property type="match status" value="1"/>
</dbReference>
<dbReference type="InterPro" id="IPR007569">
    <property type="entry name" value="DUF559"/>
</dbReference>
<dbReference type="PANTHER" id="PTHR38590">
    <property type="entry name" value="BLL0828 PROTEIN"/>
    <property type="match status" value="1"/>
</dbReference>
<name>K2G142_9BACT</name>
<evidence type="ECO:0000313" key="2">
    <source>
        <dbReference type="EMBL" id="EKE28948.1"/>
    </source>
</evidence>
<organism evidence="2">
    <name type="scientific">uncultured bacterium</name>
    <name type="common">gcode 4</name>
    <dbReference type="NCBI Taxonomy" id="1234023"/>
    <lineage>
        <taxon>Bacteria</taxon>
        <taxon>environmental samples</taxon>
    </lineage>
</organism>
<dbReference type="AlphaFoldDB" id="K2G142"/>
<dbReference type="InterPro" id="IPR047216">
    <property type="entry name" value="Endonuclease_DUF559_bact"/>
</dbReference>
<comment type="caution">
    <text evidence="2">The sequence shown here is derived from an EMBL/GenBank/DDBJ whole genome shotgun (WGS) entry which is preliminary data.</text>
</comment>
<dbReference type="EMBL" id="AMFJ01000262">
    <property type="protein sequence ID" value="EKE28948.1"/>
    <property type="molecule type" value="Genomic_DNA"/>
</dbReference>